<comment type="PTM">
    <text evidence="32">Palmitoylation of the transmembrane protein and of Env polyprotein (prior to its proteolytic cleavage) is essential for their association with host cell membrane lipid rafts. Palmitoylation is therefore required for envelope trafficking to classical lipid rafts, but not for viral replication.</text>
</comment>
<keyword evidence="20 32" id="KW-0261">Viral envelope protein</keyword>
<dbReference type="Pfam" id="PF00516">
    <property type="entry name" value="GP120"/>
    <property type="match status" value="1"/>
</dbReference>
<dbReference type="GO" id="GO:0055036">
    <property type="term" value="C:virion membrane"/>
    <property type="evidence" value="ECO:0007669"/>
    <property type="project" value="UniProtKB-SubCell"/>
</dbReference>
<feature type="region of interest" description="MPER; binding to GalCer" evidence="32">
    <location>
        <begin position="655"/>
        <end position="676"/>
    </location>
</feature>
<feature type="region of interest" description="CD4-binding loop" evidence="32">
    <location>
        <begin position="370"/>
        <end position="380"/>
    </location>
</feature>
<dbReference type="GO" id="GO:0020002">
    <property type="term" value="C:host cell plasma membrane"/>
    <property type="evidence" value="ECO:0007669"/>
    <property type="project" value="UniProtKB-SubCell"/>
</dbReference>
<keyword evidence="30 32" id="KW-0449">Lipoprotein</keyword>
<feature type="region of interest" description="V2" evidence="32">
    <location>
        <begin position="165"/>
        <end position="204"/>
    </location>
</feature>
<feature type="transmembrane region" description="Helical" evidence="33">
    <location>
        <begin position="671"/>
        <end position="698"/>
    </location>
</feature>
<dbReference type="Gene3D" id="1.10.287.210">
    <property type="match status" value="1"/>
</dbReference>
<comment type="PTM">
    <text evidence="32">Highly glycosylated by host. The high number of glycan on the protein is reffered to as 'glycan shield' because it contributes to hide protein sequence from adaptive immune system.</text>
</comment>
<keyword evidence="15 32" id="KW-0053">Apoptosis</keyword>
<dbReference type="GO" id="GO:0005198">
    <property type="term" value="F:structural molecule activity"/>
    <property type="evidence" value="ECO:0007669"/>
    <property type="project" value="UniProtKB-UniRule"/>
</dbReference>
<proteinExistence type="inferred from homology"/>
<evidence type="ECO:0000256" key="9">
    <source>
        <dbReference type="ARBA" id="ARBA00022511"/>
    </source>
</evidence>
<evidence type="ECO:0000259" key="36">
    <source>
        <dbReference type="Pfam" id="PF00517"/>
    </source>
</evidence>
<evidence type="ECO:0000256" key="22">
    <source>
        <dbReference type="ARBA" id="ARBA00022989"/>
    </source>
</evidence>
<evidence type="ECO:0000256" key="16">
    <source>
        <dbReference type="ARBA" id="ARBA00022729"/>
    </source>
</evidence>
<evidence type="ECO:0000313" key="37">
    <source>
        <dbReference type="EMBL" id="ADD73653.1"/>
    </source>
</evidence>
<feature type="compositionally biased region" description="Basic and acidic residues" evidence="34">
    <location>
        <begin position="718"/>
        <end position="733"/>
    </location>
</feature>
<keyword evidence="14 32" id="KW-0812">Transmembrane</keyword>
<dbReference type="InterPro" id="IPR000328">
    <property type="entry name" value="GP41-like"/>
</dbReference>
<keyword evidence="21 32" id="KW-1164">Virus endocytosis by host</keyword>
<feature type="short sequence motif" description="Di-leucine internalization motif" evidence="32">
    <location>
        <begin position="855"/>
        <end position="856"/>
    </location>
</feature>
<evidence type="ECO:0000256" key="19">
    <source>
        <dbReference type="ARBA" id="ARBA00022870"/>
    </source>
</evidence>
<comment type="function">
    <text evidence="32">Transmembrane protein gp41: Acts as a class I viral fusion protein. Under the current model, the protein has at least 3 conformational states: pre-fusion native state, pre-hairpin intermediate state, and post-fusion hairpin state. During fusion of viral and target intracellular membranes, the coiled coil regions (heptad repeats) assume a trimer-of-hairpins structure, positioning the fusion peptide in close proximity to the C-terminal region of the ectodomain. The formation of this structure appears to drive apposition and subsequent fusion of viral and target cell membranes. Complete fusion occurs in host cell endosomes and is dynamin-dependent, however some lipid transfer might occur at the plasma membrane. The virus undergoes clathrin-dependent internalization long before endosomal fusion, thus minimizing the surface exposure of conserved viral epitopes during fusion and reducing the efficacy of inhibitors targeting these epitopes. Membranes fusion leads to delivery of the nucleocapsid into the cytoplasm.</text>
</comment>
<dbReference type="GO" id="GO:0019082">
    <property type="term" value="P:viral protein processing"/>
    <property type="evidence" value="ECO:0007669"/>
    <property type="project" value="UniProtKB-UniRule"/>
</dbReference>
<dbReference type="CDD" id="cd09909">
    <property type="entry name" value="HIV-1-like_HR1-HR2"/>
    <property type="match status" value="1"/>
</dbReference>
<comment type="subcellular location">
    <subcellularLocation>
        <location evidence="3">Host cell membrane</location>
        <topology evidence="3">Peripheral membrane protein</topology>
    </subcellularLocation>
    <subcellularLocation>
        <location evidence="1">Host cell membrane</location>
        <topology evidence="1">Single-pass type I membrane protein</topology>
    </subcellularLocation>
    <subcellularLocation>
        <location evidence="2">Host endosome membrane</location>
        <topology evidence="2">Peripheral membrane protein</topology>
    </subcellularLocation>
    <subcellularLocation>
        <location evidence="5">Host endosome membrane</location>
        <topology evidence="5">Single-pass type I membrane protein</topology>
    </subcellularLocation>
    <subcellularLocation>
        <location evidence="6">Virion membrane</location>
        <topology evidence="6">Peripheral membrane protein</topology>
    </subcellularLocation>
    <subcellularLocation>
        <location evidence="4">Virion membrane</location>
        <topology evidence="4">Single-pass type I membrane protein</topology>
    </subcellularLocation>
</comment>
<keyword evidence="10 32" id="KW-1165">Clathrin-mediated endocytosis of virus by host</keyword>
<keyword evidence="22 32" id="KW-1133">Transmembrane helix</keyword>
<dbReference type="Gene3D" id="2.170.40.20">
    <property type="entry name" value="Human immunodeficiency virus 1, Gp160, envelope glycoprotein"/>
    <property type="match status" value="2"/>
</dbReference>
<evidence type="ECO:0000256" key="2">
    <source>
        <dbReference type="ARBA" id="ARBA00004433"/>
    </source>
</evidence>
<feature type="site" description="Cleavage; by host furin" evidence="32">
    <location>
        <begin position="504"/>
        <end position="505"/>
    </location>
</feature>
<feature type="transmembrane region" description="Helical" evidence="33">
    <location>
        <begin position="12"/>
        <end position="35"/>
    </location>
</feature>
<dbReference type="GO" id="GO:0044175">
    <property type="term" value="C:host cell endosome membrane"/>
    <property type="evidence" value="ECO:0007669"/>
    <property type="project" value="UniProtKB-SubCell"/>
</dbReference>
<feature type="disulfide bond" evidence="32">
    <location>
        <begin position="226"/>
        <end position="255"/>
    </location>
</feature>
<evidence type="ECO:0000256" key="33">
    <source>
        <dbReference type="RuleBase" id="RU363095"/>
    </source>
</evidence>
<protein>
    <recommendedName>
        <fullName evidence="32">Envelope glycoprotein gp160</fullName>
    </recommendedName>
    <alternativeName>
        <fullName evidence="32">Env polyprotein</fullName>
    </alternativeName>
    <component>
        <recommendedName>
            <fullName evidence="32">Surface protein gp120</fullName>
            <shortName evidence="32">SU</shortName>
        </recommendedName>
        <alternativeName>
            <fullName evidence="32">Glycoprotein 120</fullName>
            <shortName evidence="32">gp120</shortName>
        </alternativeName>
    </component>
    <component>
        <recommendedName>
            <fullName evidence="32">Transmembrane protein gp41</fullName>
            <shortName evidence="32">TM</shortName>
        </recommendedName>
        <alternativeName>
            <fullName evidence="32">Glycoprotein 41</fullName>
            <shortName evidence="32">gp41</shortName>
        </alternativeName>
    </component>
</protein>
<evidence type="ECO:0000256" key="5">
    <source>
        <dbReference type="ARBA" id="ARBA00004578"/>
    </source>
</evidence>
<keyword evidence="13 32" id="KW-0165">Cleavage on pair of basic residues</keyword>
<dbReference type="GO" id="GO:0016020">
    <property type="term" value="C:membrane"/>
    <property type="evidence" value="ECO:0007669"/>
    <property type="project" value="UniProtKB-UniRule"/>
</dbReference>
<keyword evidence="31 32" id="KW-1160">Virus entry into host cell</keyword>
<feature type="domain" description="Retroviral envelope protein GP41-like" evidence="36">
    <location>
        <begin position="523"/>
        <end position="714"/>
    </location>
</feature>
<keyword evidence="29 32" id="KW-0899">Viral immunoevasion</keyword>
<keyword evidence="7 32" id="KW-1168">Fusion of virus membrane with host membrane</keyword>
<dbReference type="FunFam" id="2.170.40.20:FF:000004">
    <property type="entry name" value="Envelope glycoprotein gp160"/>
    <property type="match status" value="1"/>
</dbReference>
<feature type="topological domain" description="Cytoplasmic" evidence="32">
    <location>
        <begin position="699"/>
        <end position="856"/>
    </location>
</feature>
<keyword evidence="12 32" id="KW-1162">Viral penetration into host cytoplasm</keyword>
<dbReference type="GO" id="GO:1903908">
    <property type="term" value="P:positive regulation of plasma membrane raft polarization"/>
    <property type="evidence" value="ECO:0007669"/>
    <property type="project" value="UniProtKB-UniRule"/>
</dbReference>
<keyword evidence="25 32" id="KW-0472">Membrane</keyword>
<keyword evidence="11 32" id="KW-0945">Host-virus interaction</keyword>
<evidence type="ECO:0000256" key="12">
    <source>
        <dbReference type="ARBA" id="ARBA00022595"/>
    </source>
</evidence>
<evidence type="ECO:0000256" key="6">
    <source>
        <dbReference type="ARBA" id="ARBA00004650"/>
    </source>
</evidence>
<dbReference type="FunFam" id="1.10.287.210:FF:000001">
    <property type="entry name" value="Envelope glycoprotein gp160"/>
    <property type="match status" value="1"/>
</dbReference>
<reference evidence="37" key="1">
    <citation type="submission" date="2009-11" db="EMBL/GenBank/DDBJ databases">
        <title>Single genome sequencing reveals distinguishing envelope characteristics between non-progressors and progressors in chronic HIV-1 subtype C infection.</title>
        <authorList>
            <person name="Archary D."/>
            <person name="Gordon M.L."/>
            <person name="Green T.N."/>
            <person name="Coovadia H."/>
            <person name="Goulder P.J.R."/>
            <person name="Walker B.D."/>
            <person name="Ndung'u T.P."/>
        </authorList>
    </citation>
    <scope>NUCLEOTIDE SEQUENCE</scope>
    <source>
        <strain evidence="37">200b1g5</strain>
    </source>
</reference>
<evidence type="ECO:0000256" key="25">
    <source>
        <dbReference type="ARBA" id="ARBA00023136"/>
    </source>
</evidence>
<keyword evidence="26 32" id="KW-0564">Palmitate</keyword>
<feature type="domain" description="Human immunodeficiency virus 1 envelope glycoprotein Gp120" evidence="35">
    <location>
        <begin position="33"/>
        <end position="504"/>
    </location>
</feature>
<comment type="function">
    <text evidence="32">Envelope glycoprotein gp160: Oligomerizes in the host endoplasmic reticulum into predominantly trimers. In a second time, gp160 transits in the host Golgi, where glycosylation is completed. The precursor is then proteolytically cleaved in the trans-Golgi and thereby activated by cellular furin or furin-like proteases to produce gp120 and gp41.</text>
</comment>
<evidence type="ECO:0000256" key="27">
    <source>
        <dbReference type="ARBA" id="ARBA00023157"/>
    </source>
</evidence>
<comment type="domain">
    <text evidence="32">The YXXL motif is involved in determining the exact site of viral release at the surface of infected mononuclear cells and promotes endocytosis. YXXL and di-leucine endocytosis motifs interact directly or indirectly with the clathrin adapter complexes, opperate independently, and their activities are not additive.</text>
</comment>
<keyword evidence="16 32" id="KW-0732">Signal</keyword>
<comment type="caution">
    <text evidence="32 33">Lacks conserved residue(s) required for the propagation of feature annotation.</text>
</comment>
<comment type="subunit">
    <text evidence="32">The mature envelope protein (Env) consists of a homotrimer of non-covalently associated gp120-gp41 heterodimers. The resulting complex protrudes from the virus surface as a spike. There seems to be as few as 10 spikes on the average virion. Surface protein gp120 interacts with host CD4, CCR5 and CXCR4. Gp120 also interacts with the C-type lectins CD209/DC-SIGN and CLEC4M/DC-SIGNR (collectively referred to as DC-SIGN(R)). Gp120 and gp41 interact with GalCer. Gp120 interacts with host ITGA4/ITGB7 complex; on CD4+ T-cells, this interaction results in rapid activation of integrin ITGAL/LFA-1, which facilitates efficient cell-to-cell spreading of HIV-1. Gp120 interacts with cell-associated heparan sulfate; this interaction increases virus infectivity on permissive cells and may be involved in infection of CD4- cells.</text>
</comment>
<keyword evidence="8 32" id="KW-1170">Fusion of virus membrane with host endosomal membrane</keyword>
<evidence type="ECO:0000259" key="35">
    <source>
        <dbReference type="Pfam" id="PF00516"/>
    </source>
</evidence>
<feature type="region of interest" description="Immunosuppression" evidence="32">
    <location>
        <begin position="567"/>
        <end position="585"/>
    </location>
</feature>
<evidence type="ECO:0000256" key="30">
    <source>
        <dbReference type="ARBA" id="ARBA00023288"/>
    </source>
</evidence>
<feature type="chain" id="PRO_5023451742" description="Transmembrane protein gp41" evidence="32">
    <location>
        <begin position="505"/>
        <end position="856"/>
    </location>
</feature>
<dbReference type="GO" id="GO:0052031">
    <property type="term" value="P:symbiont-mediated perturbation of host defense response"/>
    <property type="evidence" value="ECO:0007669"/>
    <property type="project" value="UniProtKB-UniRule"/>
</dbReference>
<evidence type="ECO:0000256" key="4">
    <source>
        <dbReference type="ARBA" id="ARBA00004563"/>
    </source>
</evidence>
<evidence type="ECO:0000256" key="3">
    <source>
        <dbReference type="ARBA" id="ARBA00004505"/>
    </source>
</evidence>
<evidence type="ECO:0000256" key="34">
    <source>
        <dbReference type="SAM" id="MobiDB-lite"/>
    </source>
</evidence>
<dbReference type="GO" id="GO:0019062">
    <property type="term" value="P:virion attachment to host cell"/>
    <property type="evidence" value="ECO:0007669"/>
    <property type="project" value="UniProtKB-UniRule"/>
</dbReference>
<feature type="disulfide bond" evidence="32">
    <location>
        <begin position="591"/>
        <end position="597"/>
    </location>
</feature>
<name>D4NUP8_HV1</name>
<comment type="subcellular location">
    <molecule>Transmembrane protein gp41</molecule>
    <subcellularLocation>
        <location evidence="32">Virion membrane</location>
        <topology evidence="32">Single-pass type I membrane protein</topology>
    </subcellularLocation>
    <subcellularLocation>
        <location evidence="32">Host cell membrane</location>
        <topology evidence="32">Single-pass type I membrane protein</topology>
    </subcellularLocation>
    <subcellularLocation>
        <location evidence="32">Host endosome membrane</location>
        <topology evidence="32">Single-pass type I membrane protein</topology>
    </subcellularLocation>
    <text evidence="32">It is probably concentrated at the site of budding and incorporated into the virions possibly by contacts between the cytoplasmic tail of Env and the N-terminus of Gag.</text>
</comment>
<dbReference type="GO" id="GO:0039654">
    <property type="term" value="P:fusion of virus membrane with host endosome membrane"/>
    <property type="evidence" value="ECO:0007669"/>
    <property type="project" value="UniProtKB-UniRule"/>
</dbReference>
<evidence type="ECO:0000256" key="28">
    <source>
        <dbReference type="ARBA" id="ARBA00023180"/>
    </source>
</evidence>
<dbReference type="SUPFAM" id="SSF56502">
    <property type="entry name" value="gp120 core"/>
    <property type="match status" value="2"/>
</dbReference>
<evidence type="ECO:0000256" key="29">
    <source>
        <dbReference type="ARBA" id="ARBA00023280"/>
    </source>
</evidence>
<organismHost>
    <name type="scientific">Homo sapiens</name>
    <name type="common">Human</name>
    <dbReference type="NCBI Taxonomy" id="9606"/>
</organismHost>
<evidence type="ECO:0000256" key="20">
    <source>
        <dbReference type="ARBA" id="ARBA00022879"/>
    </source>
</evidence>
<dbReference type="GO" id="GO:0019031">
    <property type="term" value="C:viral envelope"/>
    <property type="evidence" value="ECO:0007669"/>
    <property type="project" value="UniProtKB-KW"/>
</dbReference>
<comment type="function">
    <text evidence="32">Surface protein gp120: Attaches the virus to the host lymphoid cell by binding to the primary receptor CD4. This interaction induces a structural rearrangement creating a high affinity binding site for a chemokine coreceptor like CXCR4 and/or CCR5. Acts as a ligand for CD209/DC-SIGN and CLEC4M/DC-SIGNR, which are respectively found on dendritic cells (DCs), and on endothelial cells of liver sinusoids and lymph node sinuses. These interactions allow capture of viral particles at mucosal surfaces by these cells and subsequent transmission to permissive cells. HIV subverts the migration properties of dendritic cells to gain access to CD4+ T-cells in lymph nodes. Virus transmission to permissive T-cells occurs either in trans (without DCs infection, through viral capture and transmission), or in cis (following DCs productive infection, through the usual CD4-gp120 interaction), thereby inducing a robust infection. In trans infection, bound virions remain infectious over days and it is proposed that they are not degraded, but protected in non-lysosomal acidic organelles within the DCs close to the cell membrane thus contributing to the viral infectious potential during DCs' migration from the periphery to the lymphoid tissues. On arrival at lymphoid tissues, intact virions recycle back to DCs' cell surface allowing virus transmission to CD4+ T-cells.</text>
</comment>
<feature type="region of interest" description="Fusion peptide" evidence="32">
    <location>
        <begin position="505"/>
        <end position="525"/>
    </location>
</feature>
<keyword evidence="9 32" id="KW-1032">Host cell membrane</keyword>
<keyword evidence="27 32" id="KW-1015">Disulfide bond</keyword>
<comment type="domain">
    <text evidence="32">The CD4-binding region is targeted by the antibody b12.</text>
</comment>
<feature type="coiled-coil region" evidence="32">
    <location>
        <begin position="626"/>
        <end position="660"/>
    </location>
</feature>
<feature type="short sequence motif" description="YXXL motif; contains endocytosis signal" evidence="32">
    <location>
        <begin position="705"/>
        <end position="708"/>
    </location>
</feature>
<gene>
    <name evidence="32" type="primary">env</name>
</gene>
<dbReference type="InterPro" id="IPR037527">
    <property type="entry name" value="Gp160"/>
</dbReference>
<keyword evidence="19 32" id="KW-1043">Host membrane</keyword>
<dbReference type="Pfam" id="PF00517">
    <property type="entry name" value="GP41"/>
    <property type="match status" value="1"/>
</dbReference>
<comment type="domain">
    <text evidence="32 33">The 17 amino acids long immunosuppressive region is present in many retroviral envelope proteins. Synthetic peptides derived from this relatively conserved sequence inhibit immune function in vitro and in vivo.</text>
</comment>
<dbReference type="FunFam" id="2.170.40.20:FF:000003">
    <property type="entry name" value="Envelope glycoprotein gp160"/>
    <property type="match status" value="1"/>
</dbReference>
<feature type="disulfide bond" evidence="32">
    <location>
        <begin position="53"/>
        <end position="73"/>
    </location>
</feature>
<dbReference type="SUPFAM" id="SSF58069">
    <property type="entry name" value="Virus ectodomain"/>
    <property type="match status" value="1"/>
</dbReference>
<evidence type="ECO:0000256" key="11">
    <source>
        <dbReference type="ARBA" id="ARBA00022581"/>
    </source>
</evidence>
<evidence type="ECO:0000256" key="17">
    <source>
        <dbReference type="ARBA" id="ARBA00022804"/>
    </source>
</evidence>
<comment type="miscellaneous">
    <text evidence="32">HIV-1 lineages are divided in three main groups, M (for Major), O (for Outlier), and N (for New, or Non-M, Non-O). The vast majority of strains found worldwide belong to the group M. Group O seems to be endemic to and largely confined to Cameroon and neighboring countries in West Central Africa, where these viruses represent a small minority of HIV-1 strains. The group N is represented by a limited number of isolates from Cameroonian persons. The group M is further subdivided in 9 clades or subtypes (A to D, F to H, J and K).</text>
</comment>
<comment type="subcellular location">
    <molecule>Surface protein gp120</molecule>
    <subcellularLocation>
        <location evidence="32">Virion membrane</location>
        <topology evidence="32">Peripheral membrane protein</topology>
    </subcellularLocation>
    <subcellularLocation>
        <location evidence="32">Host cell membrane</location>
        <topology evidence="32">Peripheral membrane protein</topology>
    </subcellularLocation>
    <subcellularLocation>
        <location evidence="32">Host endosome membrane</location>
        <topology evidence="32">Single-pass type I membrane protein</topology>
    </subcellularLocation>
    <text evidence="32">The surface protein is not anchored to the viral envelope, but associates with the extravirion surface through its binding to TM. It is probably concentrated at the site of budding and incorporated into the virions possibly by contacts between the cytoplasmic tail of Env and the N-terminus of Gag.</text>
</comment>
<dbReference type="HAMAP" id="MF_04083">
    <property type="entry name" value="HIV_ENV"/>
    <property type="match status" value="1"/>
</dbReference>
<evidence type="ECO:0000256" key="13">
    <source>
        <dbReference type="ARBA" id="ARBA00022685"/>
    </source>
</evidence>
<evidence type="ECO:0000256" key="1">
    <source>
        <dbReference type="ARBA" id="ARBA00004402"/>
    </source>
</evidence>
<evidence type="ECO:0000256" key="10">
    <source>
        <dbReference type="ARBA" id="ARBA00022570"/>
    </source>
</evidence>
<comment type="miscellaneous">
    <text evidence="32">Inhibitors targeting HIV-1 viral envelope proteins are used as antiretroviral drugs. Attachment of virions to the cell surface via non-specific interactions and CD4 binding can be blocked by inhibitors that include cyanovirin-N, cyclotriazadisulfonamide analogs, PRO 2000, TNX 355 and PRO 542. In addition, BMS 806 can block CD4-induced conformational changes. Env interactions with the coreceptor molecules can be targeted by CCR5 antagonists including SCH-D, maraviroc (UK 427857) and aplaviroc (GW 873140), and the CXCR4 antagonist AMD 070. Fusion of viral and cellular membranes can be inhibited by peptides such as enfuvirtide and tifuvirtide (T 1249). Resistance to inhibitors associated with mutations in Env are observed. Most of the time, single mutations confer only a modest reduction in drug susceptibility. Combination of several mutations is usually required to develop a high-level drug resistance.</text>
</comment>
<evidence type="ECO:0000256" key="7">
    <source>
        <dbReference type="ARBA" id="ARBA00022506"/>
    </source>
</evidence>
<dbReference type="Gene3D" id="1.20.5.490">
    <property type="entry name" value="Single helix bin"/>
    <property type="match status" value="1"/>
</dbReference>
<dbReference type="EMBL" id="GU216792">
    <property type="protein sequence ID" value="ADD73653.1"/>
    <property type="molecule type" value="Genomic_RNA"/>
</dbReference>
<dbReference type="GO" id="GO:0019064">
    <property type="term" value="P:fusion of virus membrane with host plasma membrane"/>
    <property type="evidence" value="ECO:0007669"/>
    <property type="project" value="UniProtKB-UniRule"/>
</dbReference>
<evidence type="ECO:0000256" key="26">
    <source>
        <dbReference type="ARBA" id="ARBA00023139"/>
    </source>
</evidence>
<feature type="disulfide bond" evidence="32">
    <location>
        <begin position="236"/>
        <end position="247"/>
    </location>
</feature>
<keyword evidence="17 32" id="KW-1161">Viral attachment to host cell</keyword>
<comment type="domain">
    <text evidence="32">The membrane proximal external region (MPER) present in gp41 is a tryptophan-rich region recognized by the antibodies 2F5, Z13, and 4E10. MPER seems to play a role in fusion.</text>
</comment>
<evidence type="ECO:0000256" key="21">
    <source>
        <dbReference type="ARBA" id="ARBA00022890"/>
    </source>
</evidence>
<comment type="domain">
    <text evidence="32">Some of the most genetically diverse regions of the viral genome are present in Env. They are called variable regions 1 through 5 (V1 through V5). Coreceptor usage of gp120 is determined mainly by the primary structure of the third variable region (V3) in the outer domain of gp120. The sequence of V3 determines which coreceptor, CCR5 and/or CXCR4 (corresponding to R5/macrophage, X4/T cell and R5X4/T cell and macrophage tropism), is used to trigger the fusion potential of the Env complex, and hence which cells the virus can infect. Binding to CCR5 involves a region adjacent in addition to V3.</text>
</comment>
<evidence type="ECO:0000256" key="8">
    <source>
        <dbReference type="ARBA" id="ARBA00022510"/>
    </source>
</evidence>
<keyword evidence="28 32" id="KW-0325">Glycoprotein</keyword>
<keyword evidence="18 32" id="KW-0946">Virion</keyword>
<keyword evidence="24 32" id="KW-0175">Coiled coil</keyword>
<feature type="region of interest" description="Disordered" evidence="34">
    <location>
        <begin position="712"/>
        <end position="733"/>
    </location>
</feature>
<feature type="region of interest" description="V5" evidence="32">
    <location>
        <begin position="454"/>
        <end position="464"/>
    </location>
</feature>
<dbReference type="GO" id="GO:0075512">
    <property type="term" value="P:clathrin-dependent endocytosis of virus by host cell"/>
    <property type="evidence" value="ECO:0007669"/>
    <property type="project" value="UniProtKB-UniRule"/>
</dbReference>
<evidence type="ECO:0000256" key="31">
    <source>
        <dbReference type="ARBA" id="ARBA00023296"/>
    </source>
</evidence>
<evidence type="ECO:0000256" key="14">
    <source>
        <dbReference type="ARBA" id="ARBA00022692"/>
    </source>
</evidence>
<sequence>MRVKGIQRNWPQWWIWGILGFLMIITCRVVGNLWVTVYYGVPVWTDAKTTLFCASDAKGYEKEVHNVWATHACVPTDPDPQETVLGNVTENFNMWKNDMVDQMHEDVISIWDQSLKPCVKLTPLCVTLHCTNANLTNTNTISNVSSTNATLNNASTIGNVEAKNCSFNITTEIRDKKQKAYALFYRPDVVPLSNGSNEYILINCNASTITQACPKVTFDPIPIHYCAPAGYAILKCNNKTFNGTGPCRNVSTVQCTHGIKPVVSTQLLLNGSLAEREIIIRSENLTDNAKTIIVHLNESVGILCIRPSNNTRKSIRIGPGQTFYATGEIIGDIRQAHCNISGEEWNKTLEGVKRKLKEHFHNKTITFNPSSGGDLEITTHSFNCRGEFFYCNTTTLFDNRTFENGTITIPCRIKQIINMWQEVGRAMYAPPIAGNITCNSNITGLLLLRDGGNVSSSEEVFRPGGGNMKDNWRSELYKYKVVAIKPLGIAPTEAKRRVVEREKRDVGIGAVLLGLLGTAGSTMGAASITLTVQARKLLSGIVQQQSNLLKAIEAQQHMLQLTVWGIKQLQTRVLAIERYLKDQQLLGLWGCSGKLICTTAVPWNSSWSNKSQAEIWDNMTWMQWDREISKYTNTIYRLLEDSQNQQEKNEKDLLALDSWKNLWSWFSITKWLWYIKLFIIIVAGLIGLRIIFGVLSIVRRVRQGYSPLSFQTLTPNPRELDRPGRIEEEGGEQGRDRSIRLVNGFLALTWDDLRSLCLFSYHLLRDFILIAARAVELLGRSSLRGLQRGWEALKYLGNLVLYWGQELKKSAISLLDTIAIAVAGRTDRIVELIQGLFRAIRNIPRRIRQGFEAALL</sequence>
<dbReference type="InterPro" id="IPR036377">
    <property type="entry name" value="Gp120_core_sf"/>
</dbReference>
<dbReference type="InterPro" id="IPR000777">
    <property type="entry name" value="HIV1_Gp120"/>
</dbReference>
<evidence type="ECO:0000256" key="23">
    <source>
        <dbReference type="ARBA" id="ARBA00023046"/>
    </source>
</evidence>
<evidence type="ECO:0000256" key="24">
    <source>
        <dbReference type="ARBA" id="ARBA00023054"/>
    </source>
</evidence>
<accession>D4NUP8</accession>
<dbReference type="GO" id="GO:1903911">
    <property type="term" value="P:positive regulation of receptor clustering"/>
    <property type="evidence" value="ECO:0007669"/>
    <property type="project" value="UniProtKB-UniRule"/>
</dbReference>
<organism evidence="37">
    <name type="scientific">Human immunodeficiency virus type 1</name>
    <name type="common">HIV-1</name>
    <dbReference type="NCBI Taxonomy" id="11676"/>
    <lineage>
        <taxon>Viruses</taxon>
        <taxon>Riboviria</taxon>
        <taxon>Pararnavirae</taxon>
        <taxon>Artverviricota</taxon>
        <taxon>Revtraviricetes</taxon>
        <taxon>Ortervirales</taxon>
        <taxon>Retroviridae</taxon>
        <taxon>Orthoretrovirinae</taxon>
        <taxon>Lentivirus</taxon>
        <taxon>Lentivirus humimdef1</taxon>
    </lineage>
</organism>
<comment type="PTM">
    <text evidence="32">Specific enzymatic cleavages in vivo yield mature proteins. Envelope glycoproteins are synthesized as a inactive precursor that is heavily N-glycosylated and processed likely by host cell furin in the Golgi to yield the mature SU and TM proteins. The cleavage site between SU and TM requires the minimal sequence [KR]-X-[KR]-R. About 2 of the 9 disulfide bonds of gp41 are reduced by P4HB/PDI, following binding to CD4 receptor.</text>
</comment>
<evidence type="ECO:0000256" key="18">
    <source>
        <dbReference type="ARBA" id="ARBA00022844"/>
    </source>
</evidence>
<evidence type="ECO:0000256" key="15">
    <source>
        <dbReference type="ARBA" id="ARBA00022703"/>
    </source>
</evidence>
<evidence type="ECO:0000256" key="32">
    <source>
        <dbReference type="HAMAP-Rule" id="MF_04083"/>
    </source>
</evidence>
<feature type="chain" id="PRO_5023451741" description="Envelope glycoprotein gp160" evidence="32">
    <location>
        <begin position="32"/>
        <end position="856"/>
    </location>
</feature>
<feature type="lipid moiety-binding region" description="S-palmitoyl cysteine; by host" evidence="32">
    <location>
        <position position="757"/>
    </location>
</feature>
<comment type="similarity">
    <text evidence="32">Belongs to the HIV-1 env protein family.</text>
</comment>
<keyword evidence="23 32" id="KW-1039">Host endosome</keyword>